<dbReference type="EMBL" id="KZ819668">
    <property type="protein sequence ID" value="PWN27336.1"/>
    <property type="molecule type" value="Genomic_DNA"/>
</dbReference>
<dbReference type="AlphaFoldDB" id="A0A316UPW2"/>
<dbReference type="RefSeq" id="XP_025361948.1">
    <property type="nucleotide sequence ID" value="XM_025504072.1"/>
</dbReference>
<gene>
    <name evidence="4" type="ORF">BDZ90DRAFT_210509</name>
</gene>
<evidence type="ECO:0000313" key="4">
    <source>
        <dbReference type="EMBL" id="PWN27336.1"/>
    </source>
</evidence>
<reference evidence="4 5" key="1">
    <citation type="journal article" date="2018" name="Mol. Biol. Evol.">
        <title>Broad Genomic Sampling Reveals a Smut Pathogenic Ancestry of the Fungal Clade Ustilaginomycotina.</title>
        <authorList>
            <person name="Kijpornyongpan T."/>
            <person name="Mondo S.J."/>
            <person name="Barry K."/>
            <person name="Sandor L."/>
            <person name="Lee J."/>
            <person name="Lipzen A."/>
            <person name="Pangilinan J."/>
            <person name="LaButti K."/>
            <person name="Hainaut M."/>
            <person name="Henrissat B."/>
            <person name="Grigoriev I.V."/>
            <person name="Spatafora J.W."/>
            <person name="Aime M.C."/>
        </authorList>
    </citation>
    <scope>NUCLEOTIDE SEQUENCE [LARGE SCALE GENOMIC DNA]</scope>
    <source>
        <strain evidence="4 5">MCA 5214</strain>
    </source>
</reference>
<sequence>LESANSLEDSAFREGFSSGQAHGKLHGTFEGRALGRDKGFELWDEVGFYEGTARFWRGVLAKQVESLPVGQRSRKQVKQLQHLEALETLIAAFPTKNKSSGGAASVAGSAGDGDQAASASVDGAVEDAETLSKMDISTLLERIRARYKVVCASLGIPARGLDERTTASAPQETNNNVSSPSLPSSPSRTAAANTVVAGGKTVDPNQLRF</sequence>
<dbReference type="GeneID" id="37025895"/>
<feature type="compositionally biased region" description="Low complexity" evidence="2">
    <location>
        <begin position="178"/>
        <end position="187"/>
    </location>
</feature>
<feature type="region of interest" description="Disordered" evidence="2">
    <location>
        <begin position="97"/>
        <end position="118"/>
    </location>
</feature>
<dbReference type="InterPro" id="IPR019191">
    <property type="entry name" value="Essential_protein_Yae1_N"/>
</dbReference>
<dbReference type="PANTHER" id="PTHR28532:SF1">
    <property type="entry name" value="ORAL CANCER OVEREXPRESSED 1"/>
    <property type="match status" value="1"/>
</dbReference>
<evidence type="ECO:0000256" key="2">
    <source>
        <dbReference type="SAM" id="MobiDB-lite"/>
    </source>
</evidence>
<dbReference type="Proteomes" id="UP000245884">
    <property type="component" value="Unassembled WGS sequence"/>
</dbReference>
<dbReference type="PANTHER" id="PTHR28532">
    <property type="entry name" value="GEO13458P1"/>
    <property type="match status" value="1"/>
</dbReference>
<feature type="region of interest" description="Disordered" evidence="2">
    <location>
        <begin position="163"/>
        <end position="209"/>
    </location>
</feature>
<accession>A0A316UPW2</accession>
<comment type="similarity">
    <text evidence="1">Belongs to the LTO1 family.</text>
</comment>
<proteinExistence type="inferred from homology"/>
<evidence type="ECO:0000256" key="1">
    <source>
        <dbReference type="ARBA" id="ARBA00038090"/>
    </source>
</evidence>
<feature type="non-terminal residue" evidence="4">
    <location>
        <position position="1"/>
    </location>
</feature>
<organism evidence="4 5">
    <name type="scientific">Jaminaea rosea</name>
    <dbReference type="NCBI Taxonomy" id="1569628"/>
    <lineage>
        <taxon>Eukaryota</taxon>
        <taxon>Fungi</taxon>
        <taxon>Dikarya</taxon>
        <taxon>Basidiomycota</taxon>
        <taxon>Ustilaginomycotina</taxon>
        <taxon>Exobasidiomycetes</taxon>
        <taxon>Microstromatales</taxon>
        <taxon>Microstromatales incertae sedis</taxon>
        <taxon>Jaminaea</taxon>
    </lineage>
</organism>
<keyword evidence="5" id="KW-1185">Reference proteome</keyword>
<feature type="compositionally biased region" description="Polar residues" evidence="2">
    <location>
        <begin position="166"/>
        <end position="177"/>
    </location>
</feature>
<dbReference type="OrthoDB" id="48036at2759"/>
<feature type="compositionally biased region" description="Low complexity" evidence="2">
    <location>
        <begin position="99"/>
        <end position="118"/>
    </location>
</feature>
<dbReference type="Pfam" id="PF09811">
    <property type="entry name" value="Yae1_N"/>
    <property type="match status" value="1"/>
</dbReference>
<feature type="domain" description="Essential protein Yae1 N-terminal" evidence="3">
    <location>
        <begin position="15"/>
        <end position="53"/>
    </location>
</feature>
<evidence type="ECO:0000259" key="3">
    <source>
        <dbReference type="Pfam" id="PF09811"/>
    </source>
</evidence>
<evidence type="ECO:0000313" key="5">
    <source>
        <dbReference type="Proteomes" id="UP000245884"/>
    </source>
</evidence>
<feature type="non-terminal residue" evidence="4">
    <location>
        <position position="209"/>
    </location>
</feature>
<name>A0A316UPW2_9BASI</name>
<dbReference type="STRING" id="1569628.A0A316UPW2"/>
<dbReference type="InterPro" id="IPR052436">
    <property type="entry name" value="LTO1_adapter"/>
</dbReference>
<protein>
    <recommendedName>
        <fullName evidence="3">Essential protein Yae1 N-terminal domain-containing protein</fullName>
    </recommendedName>
</protein>